<dbReference type="KEGG" id="rid:RIdsm_01159"/>
<accession>A0A5P3A9I7</accession>
<dbReference type="EC" id="2.8.3.15" evidence="2"/>
<dbReference type="Gene3D" id="3.30.1540.10">
    <property type="entry name" value="formyl-coa transferase, domain 3"/>
    <property type="match status" value="1"/>
</dbReference>
<dbReference type="SUPFAM" id="SSF89796">
    <property type="entry name" value="CoA-transferase family III (CaiB/BaiF)"/>
    <property type="match status" value="1"/>
</dbReference>
<dbReference type="InterPro" id="IPR023606">
    <property type="entry name" value="CoA-Trfase_III_dom_1_sf"/>
</dbReference>
<evidence type="ECO:0000313" key="2">
    <source>
        <dbReference type="EMBL" id="QEW25373.1"/>
    </source>
</evidence>
<dbReference type="EMBL" id="CP031598">
    <property type="protein sequence ID" value="QEW25373.1"/>
    <property type="molecule type" value="Genomic_DNA"/>
</dbReference>
<dbReference type="Proteomes" id="UP000325785">
    <property type="component" value="Chromosome"/>
</dbReference>
<dbReference type="AlphaFoldDB" id="A0A5P3A9I7"/>
<name>A0A5P3A9I7_9RHOB</name>
<protein>
    <submittedName>
        <fullName evidence="2">Succinyl-CoA:(R)-benzylsuccinate CoA-transferase subunit BbsF</fullName>
        <ecNumber evidence="2">2.8.3.15</ecNumber>
    </submittedName>
</protein>
<dbReference type="InterPro" id="IPR003673">
    <property type="entry name" value="CoA-Trfase_fam_III"/>
</dbReference>
<dbReference type="Gene3D" id="3.40.50.10540">
    <property type="entry name" value="Crotonobetainyl-coa:carnitine coa-transferase, domain 1"/>
    <property type="match status" value="1"/>
</dbReference>
<proteinExistence type="predicted"/>
<dbReference type="GO" id="GO:0033877">
    <property type="term" value="F:succinyl-CoA:(R)-benzylsuccinate CoA-transferase activity"/>
    <property type="evidence" value="ECO:0007669"/>
    <property type="project" value="UniProtKB-EC"/>
</dbReference>
<keyword evidence="1 2" id="KW-0808">Transferase</keyword>
<dbReference type="InterPro" id="IPR050483">
    <property type="entry name" value="CoA-transferase_III_domain"/>
</dbReference>
<dbReference type="PANTHER" id="PTHR48207:SF3">
    <property type="entry name" value="SUCCINATE--HYDROXYMETHYLGLUTARATE COA-TRANSFERASE"/>
    <property type="match status" value="1"/>
</dbReference>
<evidence type="ECO:0000256" key="1">
    <source>
        <dbReference type="ARBA" id="ARBA00022679"/>
    </source>
</evidence>
<dbReference type="Pfam" id="PF02515">
    <property type="entry name" value="CoA_transf_3"/>
    <property type="match status" value="1"/>
</dbReference>
<evidence type="ECO:0000313" key="3">
    <source>
        <dbReference type="Proteomes" id="UP000325785"/>
    </source>
</evidence>
<reference evidence="2 3" key="1">
    <citation type="submission" date="2018-08" db="EMBL/GenBank/DDBJ databases">
        <title>Genetic Globetrotter - A new plasmid hitch-hiking vast phylogenetic and geographic distances.</title>
        <authorList>
            <person name="Vollmers J."/>
            <person name="Petersen J."/>
        </authorList>
    </citation>
    <scope>NUCLEOTIDE SEQUENCE [LARGE SCALE GENOMIC DNA]</scope>
    <source>
        <strain evidence="2 3">DSM 26383</strain>
    </source>
</reference>
<dbReference type="PANTHER" id="PTHR48207">
    <property type="entry name" value="SUCCINATE--HYDROXYMETHYLGLUTARATE COA-TRANSFERASE"/>
    <property type="match status" value="1"/>
</dbReference>
<gene>
    <name evidence="2" type="primary">bbsF_3</name>
    <name evidence="2" type="ORF">RIdsm_01159</name>
</gene>
<organism evidence="2 3">
    <name type="scientific">Roseovarius indicus</name>
    <dbReference type="NCBI Taxonomy" id="540747"/>
    <lineage>
        <taxon>Bacteria</taxon>
        <taxon>Pseudomonadati</taxon>
        <taxon>Pseudomonadota</taxon>
        <taxon>Alphaproteobacteria</taxon>
        <taxon>Rhodobacterales</taxon>
        <taxon>Roseobacteraceae</taxon>
        <taxon>Roseovarius</taxon>
    </lineage>
</organism>
<sequence>MRADATAGMQKTTGPVLSGLRVLDFGRYIAAPYCSHLLANEGAEVIRVEPPEGATDRVVMPVGIEGRGGLYLQVNNNKKSLTLDFSTEAGRAVLERLIATTDIVVVNVPHAALHKLGLDYESLCKIKPDIILTSISAFDASGRDRDRVGFDGTGQALSGSMYLTGDGQRPTRAAVSYVDYATAMSAAFATMTAVIERMKTGQGQHVSCSLMGTALTMMNPMLMEEASGYRSRKPMGNRSPIAGPSDLYAATDGWVMVQVIGDAMFRRWANLMGMPELVDDPRYATDSDRGENGEELSRIMADWCKTRTFRQCLDELSANRVPACRCLTPADTLNFKGFDDYVEDLSVSDDGKPLPLVARSIHTRSADSTDRRMAPELGADTFDLLKALEMGEDDIKRLKADGIV</sequence>
<dbReference type="InterPro" id="IPR044855">
    <property type="entry name" value="CoA-Trfase_III_dom3_sf"/>
</dbReference>